<organism evidence="1 2">
    <name type="scientific">Vararia minispora EC-137</name>
    <dbReference type="NCBI Taxonomy" id="1314806"/>
    <lineage>
        <taxon>Eukaryota</taxon>
        <taxon>Fungi</taxon>
        <taxon>Dikarya</taxon>
        <taxon>Basidiomycota</taxon>
        <taxon>Agaricomycotina</taxon>
        <taxon>Agaricomycetes</taxon>
        <taxon>Russulales</taxon>
        <taxon>Lachnocladiaceae</taxon>
        <taxon>Vararia</taxon>
    </lineage>
</organism>
<dbReference type="EMBL" id="MU273667">
    <property type="protein sequence ID" value="KAI0029583.1"/>
    <property type="molecule type" value="Genomic_DNA"/>
</dbReference>
<dbReference type="Proteomes" id="UP000814128">
    <property type="component" value="Unassembled WGS sequence"/>
</dbReference>
<proteinExistence type="predicted"/>
<accession>A0ACB8QD93</accession>
<sequence>MILTFRKGRTMDSLMQTELVDGNGNVAFDFAGGRKRTTVARWTYPYTGIRSRMAVATIDWHDTRPIVVTYRGMVRDADDYLFKQGGPSMRAFTSATGRSYVWSPIGKSWQLHVLGICQPVARSHNRSFGILGAHPHPSYLELDDAVAAADAEEIVLTYIYMKHHMQPVLETCFGAIYTSHEAVCECRRKLSY</sequence>
<gene>
    <name evidence="1" type="ORF">K488DRAFT_72851</name>
</gene>
<protein>
    <submittedName>
        <fullName evidence="1">Uncharacterized protein</fullName>
    </submittedName>
</protein>
<reference evidence="1" key="1">
    <citation type="submission" date="2021-02" db="EMBL/GenBank/DDBJ databases">
        <authorList>
            <consortium name="DOE Joint Genome Institute"/>
            <person name="Ahrendt S."/>
            <person name="Looney B.P."/>
            <person name="Miyauchi S."/>
            <person name="Morin E."/>
            <person name="Drula E."/>
            <person name="Courty P.E."/>
            <person name="Chicoki N."/>
            <person name="Fauchery L."/>
            <person name="Kohler A."/>
            <person name="Kuo A."/>
            <person name="Labutti K."/>
            <person name="Pangilinan J."/>
            <person name="Lipzen A."/>
            <person name="Riley R."/>
            <person name="Andreopoulos W."/>
            <person name="He G."/>
            <person name="Johnson J."/>
            <person name="Barry K.W."/>
            <person name="Grigoriev I.V."/>
            <person name="Nagy L."/>
            <person name="Hibbett D."/>
            <person name="Henrissat B."/>
            <person name="Matheny P.B."/>
            <person name="Labbe J."/>
            <person name="Martin F."/>
        </authorList>
    </citation>
    <scope>NUCLEOTIDE SEQUENCE</scope>
    <source>
        <strain evidence="1">EC-137</strain>
    </source>
</reference>
<evidence type="ECO:0000313" key="1">
    <source>
        <dbReference type="EMBL" id="KAI0029583.1"/>
    </source>
</evidence>
<comment type="caution">
    <text evidence="1">The sequence shown here is derived from an EMBL/GenBank/DDBJ whole genome shotgun (WGS) entry which is preliminary data.</text>
</comment>
<reference evidence="1" key="2">
    <citation type="journal article" date="2022" name="New Phytol.">
        <title>Evolutionary transition to the ectomycorrhizal habit in the genomes of a hyperdiverse lineage of mushroom-forming fungi.</title>
        <authorList>
            <person name="Looney B."/>
            <person name="Miyauchi S."/>
            <person name="Morin E."/>
            <person name="Drula E."/>
            <person name="Courty P.E."/>
            <person name="Kohler A."/>
            <person name="Kuo A."/>
            <person name="LaButti K."/>
            <person name="Pangilinan J."/>
            <person name="Lipzen A."/>
            <person name="Riley R."/>
            <person name="Andreopoulos W."/>
            <person name="He G."/>
            <person name="Johnson J."/>
            <person name="Nolan M."/>
            <person name="Tritt A."/>
            <person name="Barry K.W."/>
            <person name="Grigoriev I.V."/>
            <person name="Nagy L.G."/>
            <person name="Hibbett D."/>
            <person name="Henrissat B."/>
            <person name="Matheny P.B."/>
            <person name="Labbe J."/>
            <person name="Martin F.M."/>
        </authorList>
    </citation>
    <scope>NUCLEOTIDE SEQUENCE</scope>
    <source>
        <strain evidence="1">EC-137</strain>
    </source>
</reference>
<name>A0ACB8QD93_9AGAM</name>
<evidence type="ECO:0000313" key="2">
    <source>
        <dbReference type="Proteomes" id="UP000814128"/>
    </source>
</evidence>
<keyword evidence="2" id="KW-1185">Reference proteome</keyword>